<reference evidence="1 2" key="1">
    <citation type="submission" date="2016-10" db="EMBL/GenBank/DDBJ databases">
        <authorList>
            <person name="Varghese N."/>
            <person name="Submissions S."/>
        </authorList>
    </citation>
    <scope>NUCLEOTIDE SEQUENCE [LARGE SCALE GENOMIC DNA]</scope>
    <source>
        <strain evidence="1 2">DSM 18839</strain>
    </source>
</reference>
<dbReference type="Pfam" id="PF06242">
    <property type="entry name" value="TrcR"/>
    <property type="match status" value="1"/>
</dbReference>
<evidence type="ECO:0000313" key="1">
    <source>
        <dbReference type="EMBL" id="SDF93732.1"/>
    </source>
</evidence>
<evidence type="ECO:0008006" key="3">
    <source>
        <dbReference type="Google" id="ProtNLM"/>
    </source>
</evidence>
<sequence>MTQPLMPKATAVWLIDNTALTFEQIAAFCELHALEVQAIADGEVSAGIQGFDPVLNGQLTRTEIERCEKDPKTRLMMAKSTLPKPVERTKGPKYVPVAKRGDKPDAIAWLLKHHEELKDSQIAKLVGTTKDTINKVRERTHWNSQNIQARHPVFLGLCTQRDLDAAIEKAGGTKVPPEQQLESISELP</sequence>
<comment type="caution">
    <text evidence="1">The sequence shown here is derived from an EMBL/GenBank/DDBJ whole genome shotgun (WGS) entry which is preliminary data.</text>
</comment>
<dbReference type="AlphaFoldDB" id="A0A8G2BIP9"/>
<name>A0A8G2BIP9_9PROT</name>
<dbReference type="InterPro" id="IPR010421">
    <property type="entry name" value="TrcR"/>
</dbReference>
<organism evidence="1 2">
    <name type="scientific">Thalassobaculum litoreum DSM 18839</name>
    <dbReference type="NCBI Taxonomy" id="1123362"/>
    <lineage>
        <taxon>Bacteria</taxon>
        <taxon>Pseudomonadati</taxon>
        <taxon>Pseudomonadota</taxon>
        <taxon>Alphaproteobacteria</taxon>
        <taxon>Rhodospirillales</taxon>
        <taxon>Thalassobaculaceae</taxon>
        <taxon>Thalassobaculum</taxon>
    </lineage>
</organism>
<keyword evidence="2" id="KW-1185">Reference proteome</keyword>
<gene>
    <name evidence="1" type="ORF">SAMN05660686_02804</name>
</gene>
<dbReference type="Proteomes" id="UP000198615">
    <property type="component" value="Unassembled WGS sequence"/>
</dbReference>
<dbReference type="RefSeq" id="WP_028793537.1">
    <property type="nucleotide sequence ID" value="NZ_FNBW01000008.1"/>
</dbReference>
<dbReference type="EMBL" id="FNBW01000008">
    <property type="protein sequence ID" value="SDF93732.1"/>
    <property type="molecule type" value="Genomic_DNA"/>
</dbReference>
<dbReference type="OrthoDB" id="9789843at2"/>
<evidence type="ECO:0000313" key="2">
    <source>
        <dbReference type="Proteomes" id="UP000198615"/>
    </source>
</evidence>
<protein>
    <recommendedName>
        <fullName evidence="3">Cytoplasmic protein</fullName>
    </recommendedName>
</protein>
<proteinExistence type="predicted"/>
<accession>A0A8G2BIP9</accession>